<keyword evidence="3" id="KW-1185">Reference proteome</keyword>
<organism evidence="2 3">
    <name type="scientific">Thermoproteus uzoniensis (strain 768-20)</name>
    <dbReference type="NCBI Taxonomy" id="999630"/>
    <lineage>
        <taxon>Archaea</taxon>
        <taxon>Thermoproteota</taxon>
        <taxon>Thermoprotei</taxon>
        <taxon>Thermoproteales</taxon>
        <taxon>Thermoproteaceae</taxon>
        <taxon>Thermoproteus</taxon>
    </lineage>
</organism>
<keyword evidence="1" id="KW-1133">Transmembrane helix</keyword>
<sequence length="77" mass="8304">MGLFLLGVFLMFLAFFLEMARRGEGGGGERAEAGGVVIIGPVPIVFGSSQRITKAVLILAIALTVLVLALYLLLYWY</sequence>
<name>F2L257_THEU7</name>
<keyword evidence="1" id="KW-0812">Transmembrane</keyword>
<proteinExistence type="predicted"/>
<reference key="2">
    <citation type="submission" date="2011-03" db="EMBL/GenBank/DDBJ databases">
        <title>Complete genome sequence of the thermoacidophilic crenarchaeon Thermoproteus uzoniensis 768-20.</title>
        <authorList>
            <person name="Mardanov A.V."/>
            <person name="Gumerov V.M."/>
            <person name="Beletsky A.V."/>
            <person name="Prokofeva M.I."/>
            <person name="Bonch-Osmolovskaya E.A."/>
            <person name="Ravin N.V."/>
            <person name="Skryabin K.G."/>
        </authorList>
    </citation>
    <scope>NUCLEOTIDE SEQUENCE</scope>
    <source>
        <strain>768-20</strain>
    </source>
</reference>
<dbReference type="Pfam" id="PF01998">
    <property type="entry name" value="DUF131"/>
    <property type="match status" value="1"/>
</dbReference>
<protein>
    <recommendedName>
        <fullName evidence="4">DUF131 domain-containing protein</fullName>
    </recommendedName>
</protein>
<evidence type="ECO:0000313" key="3">
    <source>
        <dbReference type="Proteomes" id="UP000008138"/>
    </source>
</evidence>
<feature type="transmembrane region" description="Helical" evidence="1">
    <location>
        <begin position="32"/>
        <end position="49"/>
    </location>
</feature>
<keyword evidence="1" id="KW-0472">Membrane</keyword>
<gene>
    <name evidence="2" type="ordered locus">TUZN_1513</name>
</gene>
<dbReference type="Proteomes" id="UP000008138">
    <property type="component" value="Chromosome"/>
</dbReference>
<accession>F2L257</accession>
<dbReference type="HOGENOM" id="CLU_149108_3_1_2"/>
<dbReference type="KEGG" id="tuz:TUZN_1513"/>
<dbReference type="InterPro" id="IPR002849">
    <property type="entry name" value="DUF131"/>
</dbReference>
<feature type="transmembrane region" description="Helical" evidence="1">
    <location>
        <begin position="56"/>
        <end position="76"/>
    </location>
</feature>
<reference evidence="2 3" key="1">
    <citation type="journal article" date="2011" name="J. Bacteriol.">
        <title>Complete genome sequence of the thermoacidophilic crenarchaeon Thermoproteus uzoniensis 768-20.</title>
        <authorList>
            <person name="Mardanov A.V."/>
            <person name="Gumerov V.M."/>
            <person name="Beletsky A.V."/>
            <person name="Prokofeva M.I."/>
            <person name="Bonch-Osmolovskaya E.A."/>
            <person name="Ravin N.V."/>
            <person name="Skryabin K.G."/>
        </authorList>
    </citation>
    <scope>NUCLEOTIDE SEQUENCE [LARGE SCALE GENOMIC DNA]</scope>
    <source>
        <strain evidence="2 3">768-20</strain>
    </source>
</reference>
<dbReference type="NCBIfam" id="TIGR00304">
    <property type="entry name" value="TIGR00304 family membrane protein"/>
    <property type="match status" value="1"/>
</dbReference>
<evidence type="ECO:0000313" key="2">
    <source>
        <dbReference type="EMBL" id="AEA12984.1"/>
    </source>
</evidence>
<dbReference type="EMBL" id="CP002590">
    <property type="protein sequence ID" value="AEA12984.1"/>
    <property type="molecule type" value="Genomic_DNA"/>
</dbReference>
<evidence type="ECO:0008006" key="4">
    <source>
        <dbReference type="Google" id="ProtNLM"/>
    </source>
</evidence>
<evidence type="ECO:0000256" key="1">
    <source>
        <dbReference type="SAM" id="Phobius"/>
    </source>
</evidence>
<dbReference type="AlphaFoldDB" id="F2L257"/>